<dbReference type="Proteomes" id="UP000001137">
    <property type="component" value="Chromosome"/>
</dbReference>
<dbReference type="eggNOG" id="arCOG03721">
    <property type="taxonomic scope" value="Archaea"/>
</dbReference>
<dbReference type="EMBL" id="CP000852">
    <property type="protein sequence ID" value="ABW02372.1"/>
    <property type="molecule type" value="Genomic_DNA"/>
</dbReference>
<dbReference type="Pfam" id="PF05942">
    <property type="entry name" value="PaREP1"/>
    <property type="match status" value="1"/>
</dbReference>
<dbReference type="OrthoDB" id="44062at2157"/>
<dbReference type="Gene3D" id="1.20.120.330">
    <property type="entry name" value="Nucleotidyltransferases domain 2"/>
    <property type="match status" value="1"/>
</dbReference>
<gene>
    <name evidence="1" type="ordered locus">Cmaq_1549</name>
</gene>
<sequence length="158" mass="18078">MALPERLINEALRRGIDLVDLLSKALNLNPNERSKAHLELAIKFLNEGKDLIDKDPIQASEKLYKAAEEAIKAIAVALNLDEAKNAEMQGRWTTVLLFDAVDSISGKLGKEEVRLWWKTAWFLHVEGFHEARLKPRHIKEDVEYIRRIIDLAKDVVKT</sequence>
<reference evidence="1 2" key="1">
    <citation type="submission" date="2007-10" db="EMBL/GenBank/DDBJ databases">
        <title>Complete sequence of Caldivirga maquilingensis IC-167.</title>
        <authorList>
            <consortium name="US DOE Joint Genome Institute"/>
            <person name="Copeland A."/>
            <person name="Lucas S."/>
            <person name="Lapidus A."/>
            <person name="Barry K."/>
            <person name="Glavina del Rio T."/>
            <person name="Dalin E."/>
            <person name="Tice H."/>
            <person name="Pitluck S."/>
            <person name="Saunders E."/>
            <person name="Brettin T."/>
            <person name="Bruce D."/>
            <person name="Detter J.C."/>
            <person name="Han C."/>
            <person name="Schmutz J."/>
            <person name="Larimer F."/>
            <person name="Land M."/>
            <person name="Hauser L."/>
            <person name="Kyrpides N."/>
            <person name="Ivanova N."/>
            <person name="Biddle J.F."/>
            <person name="Zhang Z."/>
            <person name="Fitz-Gibbon S.T."/>
            <person name="Lowe T.M."/>
            <person name="Saltikov C."/>
            <person name="House C.H."/>
            <person name="Richardson P."/>
        </authorList>
    </citation>
    <scope>NUCLEOTIDE SEQUENCE [LARGE SCALE GENOMIC DNA]</scope>
    <source>
        <strain evidence="2">ATCC 700844 / DSM 13496 / JCM 10307 / IC-167</strain>
    </source>
</reference>
<dbReference type="GeneID" id="5709166"/>
<keyword evidence="2" id="KW-1185">Reference proteome</keyword>
<accession>A8M9F3</accession>
<proteinExistence type="predicted"/>
<dbReference type="AlphaFoldDB" id="A8M9F3"/>
<dbReference type="RefSeq" id="WP_012186591.1">
    <property type="nucleotide sequence ID" value="NC_009954.1"/>
</dbReference>
<name>A8M9F3_CALMQ</name>
<dbReference type="HOGENOM" id="CLU_115256_0_0_2"/>
<dbReference type="InterPro" id="IPR010268">
    <property type="entry name" value="PaREP1"/>
</dbReference>
<dbReference type="KEGG" id="cma:Cmaq_1549"/>
<organism evidence="1 2">
    <name type="scientific">Caldivirga maquilingensis (strain ATCC 700844 / DSM 13496 / JCM 10307 / IC-167)</name>
    <dbReference type="NCBI Taxonomy" id="397948"/>
    <lineage>
        <taxon>Archaea</taxon>
        <taxon>Thermoproteota</taxon>
        <taxon>Thermoprotei</taxon>
        <taxon>Thermoproteales</taxon>
        <taxon>Thermoproteaceae</taxon>
        <taxon>Caldivirga</taxon>
    </lineage>
</organism>
<evidence type="ECO:0000313" key="1">
    <source>
        <dbReference type="EMBL" id="ABW02372.1"/>
    </source>
</evidence>
<dbReference type="PANTHER" id="PTHR34237:SF4">
    <property type="entry name" value="PAREP1 FAMILY PROTEIN"/>
    <property type="match status" value="1"/>
</dbReference>
<dbReference type="PANTHER" id="PTHR34237">
    <property type="entry name" value="PAREP8-RELATED"/>
    <property type="match status" value="1"/>
</dbReference>
<protein>
    <submittedName>
        <fullName evidence="1">PaREP1 protein</fullName>
    </submittedName>
</protein>
<evidence type="ECO:0000313" key="2">
    <source>
        <dbReference type="Proteomes" id="UP000001137"/>
    </source>
</evidence>